<protein>
    <submittedName>
        <fullName evidence="2">Uncharacterized protein</fullName>
    </submittedName>
</protein>
<feature type="compositionally biased region" description="Low complexity" evidence="1">
    <location>
        <begin position="92"/>
        <end position="108"/>
    </location>
</feature>
<sequence>MRIDARNLLDRLGRSDFSYKEFEDRFTDLELWPILEALLRDPRLQALDQPALQVAKSATRGNGEAPAPDERVPEAPKEQIQVLFSRYEHGSEPAAKASAPAPHPADSSGDVRALLRRLSAAVETEGAATGTAPREGDA</sequence>
<feature type="compositionally biased region" description="Basic and acidic residues" evidence="1">
    <location>
        <begin position="68"/>
        <end position="77"/>
    </location>
</feature>
<proteinExistence type="predicted"/>
<dbReference type="Proteomes" id="UP001589858">
    <property type="component" value="Unassembled WGS sequence"/>
</dbReference>
<evidence type="ECO:0000256" key="1">
    <source>
        <dbReference type="SAM" id="MobiDB-lite"/>
    </source>
</evidence>
<accession>A0ABV6SCD3</accession>
<dbReference type="EMBL" id="JBHLTM010000075">
    <property type="protein sequence ID" value="MFC0686626.1"/>
    <property type="molecule type" value="Genomic_DNA"/>
</dbReference>
<dbReference type="RefSeq" id="WP_267218431.1">
    <property type="nucleotide sequence ID" value="NZ_JAPCWC010000001.1"/>
</dbReference>
<comment type="caution">
    <text evidence="2">The sequence shown here is derived from an EMBL/GenBank/DDBJ whole genome shotgun (WGS) entry which is preliminary data.</text>
</comment>
<organism evidence="2 3">
    <name type="scientific">Novosphingobium clariflavum</name>
    <dbReference type="NCBI Taxonomy" id="2029884"/>
    <lineage>
        <taxon>Bacteria</taxon>
        <taxon>Pseudomonadati</taxon>
        <taxon>Pseudomonadota</taxon>
        <taxon>Alphaproteobacteria</taxon>
        <taxon>Sphingomonadales</taxon>
        <taxon>Sphingomonadaceae</taxon>
        <taxon>Novosphingobium</taxon>
    </lineage>
</organism>
<feature type="region of interest" description="Disordered" evidence="1">
    <location>
        <begin position="55"/>
        <end position="112"/>
    </location>
</feature>
<keyword evidence="3" id="KW-1185">Reference proteome</keyword>
<reference evidence="2 3" key="1">
    <citation type="submission" date="2024-09" db="EMBL/GenBank/DDBJ databases">
        <authorList>
            <person name="Sun Q."/>
            <person name="Mori K."/>
        </authorList>
    </citation>
    <scope>NUCLEOTIDE SEQUENCE [LARGE SCALE GENOMIC DNA]</scope>
    <source>
        <strain evidence="2 3">CICC 11035S</strain>
    </source>
</reference>
<name>A0ABV6SCD3_9SPHN</name>
<evidence type="ECO:0000313" key="2">
    <source>
        <dbReference type="EMBL" id="MFC0686626.1"/>
    </source>
</evidence>
<evidence type="ECO:0000313" key="3">
    <source>
        <dbReference type="Proteomes" id="UP001589858"/>
    </source>
</evidence>
<gene>
    <name evidence="2" type="ORF">ACFFF8_18735</name>
</gene>